<reference evidence="2" key="1">
    <citation type="submission" date="2015-04" db="UniProtKB">
        <authorList>
            <consortium name="EnsemblPlants"/>
        </authorList>
    </citation>
    <scope>IDENTIFICATION</scope>
</reference>
<dbReference type="EnsemblPlants" id="OGLUM02G12550.1">
    <property type="protein sequence ID" value="OGLUM02G12550.1"/>
    <property type="gene ID" value="OGLUM02G12550"/>
</dbReference>
<organism evidence="2">
    <name type="scientific">Oryza glumipatula</name>
    <dbReference type="NCBI Taxonomy" id="40148"/>
    <lineage>
        <taxon>Eukaryota</taxon>
        <taxon>Viridiplantae</taxon>
        <taxon>Streptophyta</taxon>
        <taxon>Embryophyta</taxon>
        <taxon>Tracheophyta</taxon>
        <taxon>Spermatophyta</taxon>
        <taxon>Magnoliopsida</taxon>
        <taxon>Liliopsida</taxon>
        <taxon>Poales</taxon>
        <taxon>Poaceae</taxon>
        <taxon>BOP clade</taxon>
        <taxon>Oryzoideae</taxon>
        <taxon>Oryzeae</taxon>
        <taxon>Oryzinae</taxon>
        <taxon>Oryza</taxon>
    </lineage>
</organism>
<sequence length="134" mass="14912">MTTGGGECKIEGRIRFNNHSKHANEIPAAKRSISSELQIILHSARPRRISPVRPRNSAVRGLKTRRRSFSSAAARRGHTPGLGYHNEARSSFSTAPELPSSRRWGSSTERGEDDGWQCRKWLRRVAAPDAVIGQ</sequence>
<feature type="region of interest" description="Disordered" evidence="1">
    <location>
        <begin position="47"/>
        <end position="113"/>
    </location>
</feature>
<reference evidence="2" key="2">
    <citation type="submission" date="2018-05" db="EMBL/GenBank/DDBJ databases">
        <title>OgluRS3 (Oryza glumaepatula Reference Sequence Version 3).</title>
        <authorList>
            <person name="Zhang J."/>
            <person name="Kudrna D."/>
            <person name="Lee S."/>
            <person name="Talag J."/>
            <person name="Welchert J."/>
            <person name="Wing R.A."/>
        </authorList>
    </citation>
    <scope>NUCLEOTIDE SEQUENCE [LARGE SCALE GENOMIC DNA]</scope>
</reference>
<dbReference type="Proteomes" id="UP000026961">
    <property type="component" value="Chromosome 2"/>
</dbReference>
<evidence type="ECO:0000256" key="1">
    <source>
        <dbReference type="SAM" id="MobiDB-lite"/>
    </source>
</evidence>
<evidence type="ECO:0000313" key="2">
    <source>
        <dbReference type="EnsemblPlants" id="OGLUM02G12550.1"/>
    </source>
</evidence>
<name>A0A0D9YQL5_9ORYZ</name>
<keyword evidence="3" id="KW-1185">Reference proteome</keyword>
<protein>
    <submittedName>
        <fullName evidence="2">Uncharacterized protein</fullName>
    </submittedName>
</protein>
<dbReference type="HOGENOM" id="CLU_1899455_0_0_1"/>
<dbReference type="AlphaFoldDB" id="A0A0D9YQL5"/>
<proteinExistence type="predicted"/>
<evidence type="ECO:0000313" key="3">
    <source>
        <dbReference type="Proteomes" id="UP000026961"/>
    </source>
</evidence>
<accession>A0A0D9YQL5</accession>
<dbReference type="Gramene" id="OGLUM02G12550.1">
    <property type="protein sequence ID" value="OGLUM02G12550.1"/>
    <property type="gene ID" value="OGLUM02G12550"/>
</dbReference>